<evidence type="ECO:0000259" key="6">
    <source>
        <dbReference type="Pfam" id="PF07992"/>
    </source>
</evidence>
<evidence type="ECO:0000256" key="2">
    <source>
        <dbReference type="ARBA" id="ARBA00022630"/>
    </source>
</evidence>
<name>A0ABW5G550_9PSEU</name>
<dbReference type="PRINTS" id="PR00368">
    <property type="entry name" value="FADPNR"/>
</dbReference>
<evidence type="ECO:0000256" key="4">
    <source>
        <dbReference type="ARBA" id="ARBA00023002"/>
    </source>
</evidence>
<dbReference type="InterPro" id="IPR036188">
    <property type="entry name" value="FAD/NAD-bd_sf"/>
</dbReference>
<keyword evidence="3" id="KW-0274">FAD</keyword>
<keyword evidence="2" id="KW-0285">Flavoprotein</keyword>
<keyword evidence="8" id="KW-1185">Reference proteome</keyword>
<dbReference type="Gene3D" id="3.50.50.100">
    <property type="match status" value="1"/>
</dbReference>
<accession>A0ABW5G550</accession>
<evidence type="ECO:0000256" key="1">
    <source>
        <dbReference type="ARBA" id="ARBA00005272"/>
    </source>
</evidence>
<dbReference type="InterPro" id="IPR045024">
    <property type="entry name" value="NDH-2"/>
</dbReference>
<keyword evidence="4 7" id="KW-0560">Oxidoreductase</keyword>
<dbReference type="InterPro" id="IPR023753">
    <property type="entry name" value="FAD/NAD-binding_dom"/>
</dbReference>
<evidence type="ECO:0000313" key="7">
    <source>
        <dbReference type="EMBL" id="MFD2422370.1"/>
    </source>
</evidence>
<dbReference type="EMBL" id="JBHUKR010000027">
    <property type="protein sequence ID" value="MFD2422370.1"/>
    <property type="molecule type" value="Genomic_DNA"/>
</dbReference>
<protein>
    <submittedName>
        <fullName evidence="7">NAD(P)/FAD-dependent oxidoreductase</fullName>
        <ecNumber evidence="7">1.6.5.-</ecNumber>
    </submittedName>
</protein>
<proteinExistence type="inferred from homology"/>
<reference evidence="8" key="1">
    <citation type="journal article" date="2019" name="Int. J. Syst. Evol. Microbiol.">
        <title>The Global Catalogue of Microorganisms (GCM) 10K type strain sequencing project: providing services to taxonomists for standard genome sequencing and annotation.</title>
        <authorList>
            <consortium name="The Broad Institute Genomics Platform"/>
            <consortium name="The Broad Institute Genome Sequencing Center for Infectious Disease"/>
            <person name="Wu L."/>
            <person name="Ma J."/>
        </authorList>
    </citation>
    <scope>NUCLEOTIDE SEQUENCE [LARGE SCALE GENOMIC DNA]</scope>
    <source>
        <strain evidence="8">CGMCC 4.7645</strain>
    </source>
</reference>
<dbReference type="SUPFAM" id="SSF51905">
    <property type="entry name" value="FAD/NAD(P)-binding domain"/>
    <property type="match status" value="1"/>
</dbReference>
<dbReference type="EC" id="1.6.5.-" evidence="7"/>
<dbReference type="GO" id="GO:0016491">
    <property type="term" value="F:oxidoreductase activity"/>
    <property type="evidence" value="ECO:0007669"/>
    <property type="project" value="UniProtKB-KW"/>
</dbReference>
<keyword evidence="5" id="KW-0520">NAD</keyword>
<dbReference type="RefSeq" id="WP_378271445.1">
    <property type="nucleotide sequence ID" value="NZ_JBHUKR010000027.1"/>
</dbReference>
<comment type="similarity">
    <text evidence="1">Belongs to the NADH dehydrogenase family.</text>
</comment>
<dbReference type="Proteomes" id="UP001597417">
    <property type="component" value="Unassembled WGS sequence"/>
</dbReference>
<organism evidence="7 8">
    <name type="scientific">Amycolatopsis pigmentata</name>
    <dbReference type="NCBI Taxonomy" id="450801"/>
    <lineage>
        <taxon>Bacteria</taxon>
        <taxon>Bacillati</taxon>
        <taxon>Actinomycetota</taxon>
        <taxon>Actinomycetes</taxon>
        <taxon>Pseudonocardiales</taxon>
        <taxon>Pseudonocardiaceae</taxon>
        <taxon>Amycolatopsis</taxon>
    </lineage>
</organism>
<dbReference type="Pfam" id="PF07992">
    <property type="entry name" value="Pyr_redox_2"/>
    <property type="match status" value="1"/>
</dbReference>
<feature type="domain" description="FAD/NAD(P)-binding" evidence="6">
    <location>
        <begin position="8"/>
        <end position="333"/>
    </location>
</feature>
<evidence type="ECO:0000256" key="3">
    <source>
        <dbReference type="ARBA" id="ARBA00022827"/>
    </source>
</evidence>
<dbReference type="PANTHER" id="PTHR43706">
    <property type="entry name" value="NADH DEHYDROGENASE"/>
    <property type="match status" value="1"/>
</dbReference>
<sequence length="436" mass="47350">MPAGRAARIVIIGGGQVGLKTARLLHRHLRPGEADVTVVDPRSYMTYQPFLAEAAAGSVEPRHVVVPLREVLPGCQVLSAEATGVEHENRVVTLRVADGHIERLGYDVLVVCPGSITKTVPVPGLAEHGTGFKTLGEAIYLRNHVLSRLDAAASTMDRELRRRLLTFVFVGGGYAGIEAMAELEDMTRQALSSYPIDPGEPRWVLVEAMDRIMPEVSADLATYTLDLLTARGFEIHLNTTLTSAEDCHIVLGDGTEFDAGTLVWTAGVRPNPMLAGTDLPLDDKGRVRTRATLEVEGCPGVFAAGDSAAVPDLTSKRPGATCPPTAQHASRQATRMAKNVLASLRNEPLRNYRHVNAGSVASLGLYQGVAQVYRLKVRGPLAWFMHRSYHLLAMPTLQRKARIAADWALSLPFRRQVVATAEQQNPRAEFVRASLK</sequence>
<evidence type="ECO:0000256" key="5">
    <source>
        <dbReference type="ARBA" id="ARBA00023027"/>
    </source>
</evidence>
<evidence type="ECO:0000313" key="8">
    <source>
        <dbReference type="Proteomes" id="UP001597417"/>
    </source>
</evidence>
<dbReference type="PANTHER" id="PTHR43706:SF45">
    <property type="entry name" value="NADH DEHYDROGENASE-LIKE PROTEIN RV1812C"/>
    <property type="match status" value="1"/>
</dbReference>
<comment type="caution">
    <text evidence="7">The sequence shown here is derived from an EMBL/GenBank/DDBJ whole genome shotgun (WGS) entry which is preliminary data.</text>
</comment>
<gene>
    <name evidence="7" type="ORF">ACFSXZ_39215</name>
</gene>